<dbReference type="Proteomes" id="UP000437748">
    <property type="component" value="Unassembled WGS sequence"/>
</dbReference>
<comment type="caution">
    <text evidence="1">The sequence shown here is derived from an EMBL/GenBank/DDBJ whole genome shotgun (WGS) entry which is preliminary data.</text>
</comment>
<protein>
    <submittedName>
        <fullName evidence="1">Uncharacterized protein</fullName>
    </submittedName>
</protein>
<dbReference type="AlphaFoldDB" id="A0A6N6VUL8"/>
<evidence type="ECO:0000313" key="2">
    <source>
        <dbReference type="Proteomes" id="UP000437748"/>
    </source>
</evidence>
<accession>A0A6N6VUL8</accession>
<evidence type="ECO:0000313" key="1">
    <source>
        <dbReference type="EMBL" id="KAB8038924.1"/>
    </source>
</evidence>
<proteinExistence type="predicted"/>
<dbReference type="EMBL" id="WFLM01000003">
    <property type="protein sequence ID" value="KAB8038924.1"/>
    <property type="molecule type" value="Genomic_DNA"/>
</dbReference>
<name>A0A6N6VUL8_9BACT</name>
<keyword evidence="2" id="KW-1185">Reference proteome</keyword>
<gene>
    <name evidence="1" type="ORF">GCL60_08685</name>
</gene>
<dbReference type="RefSeq" id="WP_153420321.1">
    <property type="nucleotide sequence ID" value="NZ_WFLM01000003.1"/>
</dbReference>
<reference evidence="1 2" key="1">
    <citation type="submission" date="2019-10" db="EMBL/GenBank/DDBJ databases">
        <title>New species of Slilvanegrellaceae.</title>
        <authorList>
            <person name="Pitt A."/>
            <person name="Hahn M.W."/>
        </authorList>
    </citation>
    <scope>NUCLEOTIDE SEQUENCE [LARGE SCALE GENOMIC DNA]</scope>
    <source>
        <strain evidence="1 2">SP-Ram-0.45-NSY-1</strain>
    </source>
</reference>
<organism evidence="1 2">
    <name type="scientific">Silvanigrella paludirubra</name>
    <dbReference type="NCBI Taxonomy" id="2499159"/>
    <lineage>
        <taxon>Bacteria</taxon>
        <taxon>Pseudomonadati</taxon>
        <taxon>Bdellovibrionota</taxon>
        <taxon>Oligoflexia</taxon>
        <taxon>Silvanigrellales</taxon>
        <taxon>Silvanigrellaceae</taxon>
        <taxon>Silvanigrella</taxon>
    </lineage>
</organism>
<sequence>MKKIITLFLIIAVIVLIFSSLFKVYKSLNIDKNNQLKNNTSMLKNIPKEMKYDYFIMKDNWILYHESLNLIIGKKYLLLHSIDGKYICFLGLFFLNKNINNNLSFKSDKAKYQSKLYKYSNMKSFKLITLIVDFNEIEKLKNIQNCSEWIKY</sequence>